<evidence type="ECO:0000256" key="2">
    <source>
        <dbReference type="SAM" id="SignalP"/>
    </source>
</evidence>
<protein>
    <recommendedName>
        <fullName evidence="3">Teneurin-like YD-shell domain-containing protein</fullName>
    </recommendedName>
</protein>
<organism evidence="5">
    <name type="scientific">Mizugakiibacter sediminis</name>
    <dbReference type="NCBI Taxonomy" id="1475481"/>
    <lineage>
        <taxon>Bacteria</taxon>
        <taxon>Pseudomonadati</taxon>
        <taxon>Pseudomonadota</taxon>
        <taxon>Gammaproteobacteria</taxon>
        <taxon>Lysobacterales</taxon>
        <taxon>Rhodanobacteraceae</taxon>
        <taxon>Mizugakiibacter</taxon>
    </lineage>
</organism>
<dbReference type="EMBL" id="DF970177">
    <property type="protein sequence ID" value="GAP65835.1"/>
    <property type="molecule type" value="Genomic_DNA"/>
</dbReference>
<dbReference type="Pfam" id="PF25023">
    <property type="entry name" value="TEN_YD-shell"/>
    <property type="match status" value="1"/>
</dbReference>
<reference evidence="4" key="1">
    <citation type="submission" date="2015-03" db="EMBL/GenBank/DDBJ databases">
        <title>Draft genome sequence of Mizugakiibacter sediminis skMP5.</title>
        <authorList>
            <person name="Watanabe T."/>
            <person name="Kojima H."/>
            <person name="Fukui M."/>
        </authorList>
    </citation>
    <scope>NUCLEOTIDE SEQUENCE</scope>
    <source>
        <strain evidence="4">SkMP5</strain>
    </source>
</reference>
<gene>
    <name evidence="4" type="ORF">MBSD_0999</name>
    <name evidence="5" type="ORF">MBSD_n1126</name>
</gene>
<dbReference type="InterPro" id="IPR022385">
    <property type="entry name" value="Rhs_assc_core"/>
</dbReference>
<dbReference type="InterPro" id="IPR056823">
    <property type="entry name" value="TEN-like_YD-shell"/>
</dbReference>
<dbReference type="Proteomes" id="UP000253740">
    <property type="component" value="Unassembled WGS sequence"/>
</dbReference>
<feature type="domain" description="Teneurin-like YD-shell" evidence="3">
    <location>
        <begin position="21"/>
        <end position="118"/>
    </location>
</feature>
<keyword evidence="2" id="KW-0732">Signal</keyword>
<evidence type="ECO:0000259" key="3">
    <source>
        <dbReference type="Pfam" id="PF25023"/>
    </source>
</evidence>
<name>A0A0K8QLM1_9GAMM</name>
<dbReference type="InterPro" id="IPR050708">
    <property type="entry name" value="T6SS_VgrG/RHS"/>
</dbReference>
<dbReference type="PANTHER" id="PTHR32305:SF15">
    <property type="entry name" value="PROTEIN RHSA-RELATED"/>
    <property type="match status" value="1"/>
</dbReference>
<sequence length="301" mass="32430">MRTGTVFALLLFATSSAHAETVVYYHTDALGSPVAVTDANGNVIERTRYAPYGDTLNRPLHDGPGYIGHETDAPTGLVYMQQRYYDPILGRFLSADPVAVDAGKGTSFNRYWYTRDNPYRFNDPDGRLETPFWDRNLSERLTSYVAQEMKSIAIDAIAKSLHVAEKRVANSVAEKRGALHREVKDRTSVAAKGVAAYGGGGVVQKGIYNANDKISIVTPAFGLEAKTDVSFRIATIDFVDHPVDSSVHMETEISGHFIGGGSINIDYNPGGSVSVSVGGGVGLGASFANYAVALDVNKTEQ</sequence>
<accession>A0A0K8QLM1</accession>
<keyword evidence="1" id="KW-0677">Repeat</keyword>
<evidence type="ECO:0000256" key="1">
    <source>
        <dbReference type="ARBA" id="ARBA00022737"/>
    </source>
</evidence>
<dbReference type="NCBIfam" id="TIGR03696">
    <property type="entry name" value="Rhs_assc_core"/>
    <property type="match status" value="1"/>
</dbReference>
<dbReference type="AlphaFoldDB" id="A0A0K8QLM1"/>
<proteinExistence type="predicted"/>
<dbReference type="RefSeq" id="WP_082306511.1">
    <property type="nucleotide sequence ID" value="NZ_DF970177.1"/>
</dbReference>
<feature type="chain" id="PRO_5007415605" description="Teneurin-like YD-shell domain-containing protein" evidence="2">
    <location>
        <begin position="20"/>
        <end position="301"/>
    </location>
</feature>
<feature type="signal peptide" evidence="2">
    <location>
        <begin position="1"/>
        <end position="19"/>
    </location>
</feature>
<dbReference type="Gene3D" id="2.180.10.10">
    <property type="entry name" value="RHS repeat-associated core"/>
    <property type="match status" value="1"/>
</dbReference>
<dbReference type="OrthoDB" id="9816400at2"/>
<dbReference type="HOGENOM" id="CLU_923813_0_0_6"/>
<reference evidence="5" key="2">
    <citation type="submission" date="2015-08" db="EMBL/GenBank/DDBJ databases">
        <title>Complete DNA Sequence of Pseudomonas syringae pv. actinidiae, the Causal Agent of Kiwifruit Canker Disease.</title>
        <authorList>
            <person name="Rikkerink E.H.A."/>
            <person name="Fineran P.C."/>
        </authorList>
    </citation>
    <scope>NUCLEOTIDE SEQUENCE</scope>
    <source>
        <strain evidence="5">SkMP5</strain>
    </source>
</reference>
<evidence type="ECO:0000313" key="4">
    <source>
        <dbReference type="EMBL" id="GAN44464.1"/>
    </source>
</evidence>
<dbReference type="EMBL" id="DF952378">
    <property type="protein sequence ID" value="GAN44464.1"/>
    <property type="molecule type" value="Genomic_DNA"/>
</dbReference>
<evidence type="ECO:0000313" key="5">
    <source>
        <dbReference type="EMBL" id="GAP65835.1"/>
    </source>
</evidence>
<keyword evidence="6" id="KW-1185">Reference proteome</keyword>
<dbReference type="PANTHER" id="PTHR32305">
    <property type="match status" value="1"/>
</dbReference>
<evidence type="ECO:0000313" key="6">
    <source>
        <dbReference type="Proteomes" id="UP000253740"/>
    </source>
</evidence>